<evidence type="ECO:0000256" key="1">
    <source>
        <dbReference type="SAM" id="Coils"/>
    </source>
</evidence>
<feature type="region of interest" description="Disordered" evidence="2">
    <location>
        <begin position="374"/>
        <end position="396"/>
    </location>
</feature>
<dbReference type="EMBL" id="AP024488">
    <property type="protein sequence ID" value="BCS96507.1"/>
    <property type="molecule type" value="Genomic_DNA"/>
</dbReference>
<evidence type="ECO:0000313" key="5">
    <source>
        <dbReference type="Proteomes" id="UP001320148"/>
    </source>
</evidence>
<sequence>MTRRRFQSVACILVMFFLLPLSAAAESVNDVDSANRLAEAFGGKEQSGLIDNALRSVTKYQRSRYKREVTFVKPLDFRVLGDRYATVAFDASVKKAGSARAKEQPAIYVLLFLKEAGKGLDHQMQHLLILGEPGEVASYASMTDTQLAVLFRKGGVDVKVAAAPIAKKSKPVAVVDTSVSGSDIKKGVVGETYIDDSITRDSELLELLSGYAKKEDIPKVMPVMKANAGSPELQMRVAALESRVKELEALLSNITRKGGNIYFNGVNLYVTNGTGQADKVNGKGNVIIGYGSTGKGSHNLVVGTENRYEGFGSVVSGRSNTVSGDCSAAIGGKKNVVSGDYSVISGGKSNTAPGTYATILGGAENTAKGEFASINGQRGRSKGGDNPHFSSQKTNE</sequence>
<evidence type="ECO:0000313" key="4">
    <source>
        <dbReference type="EMBL" id="BCS96507.1"/>
    </source>
</evidence>
<gene>
    <name evidence="4" type="ORF">DSLASN_21390</name>
</gene>
<proteinExistence type="predicted"/>
<protein>
    <submittedName>
        <fullName evidence="4">Uncharacterized protein</fullName>
    </submittedName>
</protein>
<keyword evidence="3" id="KW-0732">Signal</keyword>
<name>A0ABM7PGW4_9BACT</name>
<feature type="signal peptide" evidence="3">
    <location>
        <begin position="1"/>
        <end position="25"/>
    </location>
</feature>
<keyword evidence="1" id="KW-0175">Coiled coil</keyword>
<dbReference type="InterPro" id="IPR011049">
    <property type="entry name" value="Serralysin-like_metalloprot_C"/>
</dbReference>
<feature type="coiled-coil region" evidence="1">
    <location>
        <begin position="230"/>
        <end position="257"/>
    </location>
</feature>
<dbReference type="Proteomes" id="UP001320148">
    <property type="component" value="Chromosome"/>
</dbReference>
<dbReference type="RefSeq" id="WP_236892816.1">
    <property type="nucleotide sequence ID" value="NZ_AP024488.1"/>
</dbReference>
<evidence type="ECO:0000256" key="3">
    <source>
        <dbReference type="SAM" id="SignalP"/>
    </source>
</evidence>
<keyword evidence="5" id="KW-1185">Reference proteome</keyword>
<evidence type="ECO:0000256" key="2">
    <source>
        <dbReference type="SAM" id="MobiDB-lite"/>
    </source>
</evidence>
<dbReference type="Gene3D" id="2.150.10.10">
    <property type="entry name" value="Serralysin-like metalloprotease, C-terminal"/>
    <property type="match status" value="1"/>
</dbReference>
<feature type="chain" id="PRO_5047394276" evidence="3">
    <location>
        <begin position="26"/>
        <end position="396"/>
    </location>
</feature>
<dbReference type="SUPFAM" id="SSF101967">
    <property type="entry name" value="Adhesin YadA, collagen-binding domain"/>
    <property type="match status" value="1"/>
</dbReference>
<organism evidence="4 5">
    <name type="scientific">Desulfoluna limicola</name>
    <dbReference type="NCBI Taxonomy" id="2810562"/>
    <lineage>
        <taxon>Bacteria</taxon>
        <taxon>Pseudomonadati</taxon>
        <taxon>Thermodesulfobacteriota</taxon>
        <taxon>Desulfobacteria</taxon>
        <taxon>Desulfobacterales</taxon>
        <taxon>Desulfolunaceae</taxon>
        <taxon>Desulfoluna</taxon>
    </lineage>
</organism>
<accession>A0ABM7PGW4</accession>
<reference evidence="4 5" key="1">
    <citation type="submission" date="2021-02" db="EMBL/GenBank/DDBJ databases">
        <title>Complete genome of Desulfoluna sp. strain ASN36.</title>
        <authorList>
            <person name="Takahashi A."/>
            <person name="Kojima H."/>
            <person name="Fukui M."/>
        </authorList>
    </citation>
    <scope>NUCLEOTIDE SEQUENCE [LARGE SCALE GENOMIC DNA]</scope>
    <source>
        <strain evidence="4 5">ASN36</strain>
    </source>
</reference>